<evidence type="ECO:0000313" key="4">
    <source>
        <dbReference type="Proteomes" id="UP000228621"/>
    </source>
</evidence>
<dbReference type="InterPro" id="IPR035919">
    <property type="entry name" value="EAL_sf"/>
</dbReference>
<dbReference type="OrthoDB" id="5894408at2"/>
<dbReference type="EMBL" id="NKHF01000077">
    <property type="protein sequence ID" value="PCK30646.1"/>
    <property type="molecule type" value="Genomic_DNA"/>
</dbReference>
<dbReference type="Proteomes" id="UP000228621">
    <property type="component" value="Unassembled WGS sequence"/>
</dbReference>
<gene>
    <name evidence="3" type="ORF">CEX98_16875</name>
</gene>
<evidence type="ECO:0000259" key="2">
    <source>
        <dbReference type="PROSITE" id="PS50883"/>
    </source>
</evidence>
<organism evidence="3 4">
    <name type="scientific">Pseudoalteromonas piscicida</name>
    <dbReference type="NCBI Taxonomy" id="43662"/>
    <lineage>
        <taxon>Bacteria</taxon>
        <taxon>Pseudomonadati</taxon>
        <taxon>Pseudomonadota</taxon>
        <taxon>Gammaproteobacteria</taxon>
        <taxon>Alteromonadales</taxon>
        <taxon>Pseudoalteromonadaceae</taxon>
        <taxon>Pseudoalteromonas</taxon>
    </lineage>
</organism>
<keyword evidence="1" id="KW-0472">Membrane</keyword>
<feature type="transmembrane region" description="Helical" evidence="1">
    <location>
        <begin position="100"/>
        <end position="121"/>
    </location>
</feature>
<reference evidence="4" key="1">
    <citation type="journal article" date="2019" name="Genome Announc.">
        <title>Draft Genome Sequence of Pseudoalteromonas piscicida Strain 36Y ROTHPW, an Hypersaline Seawater Isolate from the South Coast of Sonora, Mexico.</title>
        <authorList>
            <person name="Sanchez-Diaz R."/>
            <person name="Molina-Garza Z.J."/>
            <person name="Cruz-Suarez L.E."/>
            <person name="Selvin J."/>
            <person name="Kiran G.S."/>
            <person name="Ibarra-Gamez J.C."/>
            <person name="Gomez-Gil B."/>
            <person name="Galaviz-Silva L."/>
        </authorList>
    </citation>
    <scope>NUCLEOTIDE SEQUENCE [LARGE SCALE GENOMIC DNA]</scope>
    <source>
        <strain evidence="4">36Y_RITHPW</strain>
    </source>
</reference>
<dbReference type="InterPro" id="IPR001633">
    <property type="entry name" value="EAL_dom"/>
</dbReference>
<comment type="caution">
    <text evidence="3">The sequence shown here is derived from an EMBL/GenBank/DDBJ whole genome shotgun (WGS) entry which is preliminary data.</text>
</comment>
<dbReference type="Pfam" id="PF00563">
    <property type="entry name" value="EAL"/>
    <property type="match status" value="1"/>
</dbReference>
<dbReference type="GO" id="GO:0071111">
    <property type="term" value="F:cyclic-guanylate-specific phosphodiesterase activity"/>
    <property type="evidence" value="ECO:0007669"/>
    <property type="project" value="InterPro"/>
</dbReference>
<name>A0A2A5JMJ2_PSEO7</name>
<sequence length="528" mass="59480">MPIQLLDGFSRQYKKKLVMVCLAVLLCLNFLLNHLLHLQVHTQGEEAAAEIVLLSAETRLEEASEIATKYGFSLTPAYNTEVHRFTRNGEVVTLYHESVWLSHGYILIFFNLLSLGLVLFVHRWWFLYGKVASTPVMDTQAMLTAPAAEGHYSLFALVHWQCSTPKEIDLQLHFQLALVKGVGEFGTVAVKYLASGALAVTVKQVGASEGMALAKQMHEIVFKVLLEFRGDLSRSKVKLGACFYQHNKQQTQVYQSAKSALSIAQNQVWQHIHLVHLTELLAKRLNEDGEALLEYLKSGQFSLFFQPLFDFLAEDVIVSEALLRISHKEMGRISARQVIQHLYTPEQFQFLDRAIVKQVLSVYEQERNFGKVSINLHINSWLDERFIHWLEAQLIASHCGAAIGFELSIEEVHQHSDVLEPAFLTLNRLGCDIYLDNVSQAITLSASPLIKVVKAVKLSYELVHGIEKSAYRKRTVKQIVMQSRSLGIPVYAVGIETIDELSCIKSLGVKGAQGHYFSAPLEQLADIH</sequence>
<evidence type="ECO:0000313" key="3">
    <source>
        <dbReference type="EMBL" id="PCK30646.1"/>
    </source>
</evidence>
<feature type="domain" description="EAL" evidence="2">
    <location>
        <begin position="282"/>
        <end position="528"/>
    </location>
</feature>
<feature type="transmembrane region" description="Helical" evidence="1">
    <location>
        <begin position="17"/>
        <end position="36"/>
    </location>
</feature>
<keyword evidence="4" id="KW-1185">Reference proteome</keyword>
<evidence type="ECO:0000256" key="1">
    <source>
        <dbReference type="SAM" id="Phobius"/>
    </source>
</evidence>
<dbReference type="InterPro" id="IPR050706">
    <property type="entry name" value="Cyclic-di-GMP_PDE-like"/>
</dbReference>
<dbReference type="CDD" id="cd01948">
    <property type="entry name" value="EAL"/>
    <property type="match status" value="1"/>
</dbReference>
<protein>
    <submittedName>
        <fullName evidence="3">EAL domain-containing protein</fullName>
    </submittedName>
</protein>
<accession>A0A2A5JMJ2</accession>
<dbReference type="RefSeq" id="WP_099643199.1">
    <property type="nucleotide sequence ID" value="NZ_NKHF01000077.1"/>
</dbReference>
<dbReference type="PANTHER" id="PTHR33121:SF32">
    <property type="entry name" value="RNASE E SPECIFICITY FACTOR CSRD"/>
    <property type="match status" value="1"/>
</dbReference>
<dbReference type="PANTHER" id="PTHR33121">
    <property type="entry name" value="CYCLIC DI-GMP PHOSPHODIESTERASE PDEF"/>
    <property type="match status" value="1"/>
</dbReference>
<dbReference type="PROSITE" id="PS50883">
    <property type="entry name" value="EAL"/>
    <property type="match status" value="1"/>
</dbReference>
<keyword evidence="1" id="KW-0812">Transmembrane</keyword>
<proteinExistence type="predicted"/>
<dbReference type="SUPFAM" id="SSF141868">
    <property type="entry name" value="EAL domain-like"/>
    <property type="match status" value="1"/>
</dbReference>
<keyword evidence="1" id="KW-1133">Transmembrane helix</keyword>
<dbReference type="Gene3D" id="3.20.20.450">
    <property type="entry name" value="EAL domain"/>
    <property type="match status" value="1"/>
</dbReference>
<dbReference type="AlphaFoldDB" id="A0A2A5JMJ2"/>
<dbReference type="SMART" id="SM00052">
    <property type="entry name" value="EAL"/>
    <property type="match status" value="1"/>
</dbReference>